<keyword evidence="1" id="KW-0732">Signal</keyword>
<evidence type="ECO:0000313" key="2">
    <source>
        <dbReference type="EMBL" id="OQP67101.1"/>
    </source>
</evidence>
<dbReference type="AlphaFoldDB" id="A0A1V9G8W7"/>
<dbReference type="RefSeq" id="WP_081144796.1">
    <property type="nucleotide sequence ID" value="NZ_LVYD01000001.1"/>
</dbReference>
<sequence length="168" mass="19503">MKKLIIATGISFVVLSGCAYSQQSGSSLATANVKIARPKNQYLNDVNVRAMRDFVGRYGDVADAVWHQTNTNYVAVFTRDSVQYRVIYTNRGDLSYTMKYYEEKKMARNIRAQVKSTYYDYKIFIVQEIEMPDRPTIYIINLQGDTDWKKVRLCQGEMEVMEEFKKGK</sequence>
<comment type="caution">
    <text evidence="2">The sequence shown here is derived from an EMBL/GenBank/DDBJ whole genome shotgun (WGS) entry which is preliminary data.</text>
</comment>
<dbReference type="EMBL" id="LVYD01000001">
    <property type="protein sequence ID" value="OQP67101.1"/>
    <property type="molecule type" value="Genomic_DNA"/>
</dbReference>
<dbReference type="SUPFAM" id="SSF160574">
    <property type="entry name" value="BT0923-like"/>
    <property type="match status" value="1"/>
</dbReference>
<keyword evidence="3" id="KW-1185">Reference proteome</keyword>
<proteinExistence type="predicted"/>
<name>A0A1V9G8W7_9BACT</name>
<dbReference type="Proteomes" id="UP000192796">
    <property type="component" value="Unassembled WGS sequence"/>
</dbReference>
<accession>A0A1V9G8W7</accession>
<evidence type="ECO:0000256" key="1">
    <source>
        <dbReference type="SAM" id="SignalP"/>
    </source>
</evidence>
<dbReference type="OrthoDB" id="663611at2"/>
<feature type="signal peptide" evidence="1">
    <location>
        <begin position="1"/>
        <end position="19"/>
    </location>
</feature>
<dbReference type="PROSITE" id="PS51257">
    <property type="entry name" value="PROKAR_LIPOPROTEIN"/>
    <property type="match status" value="1"/>
</dbReference>
<feature type="chain" id="PRO_5012167161" evidence="1">
    <location>
        <begin position="20"/>
        <end position="168"/>
    </location>
</feature>
<dbReference type="Gene3D" id="3.10.450.360">
    <property type="match status" value="1"/>
</dbReference>
<evidence type="ECO:0000313" key="3">
    <source>
        <dbReference type="Proteomes" id="UP000192796"/>
    </source>
</evidence>
<gene>
    <name evidence="2" type="ORF">A3860_01710</name>
</gene>
<organism evidence="2 3">
    <name type="scientific">Niastella vici</name>
    <dbReference type="NCBI Taxonomy" id="1703345"/>
    <lineage>
        <taxon>Bacteria</taxon>
        <taxon>Pseudomonadati</taxon>
        <taxon>Bacteroidota</taxon>
        <taxon>Chitinophagia</taxon>
        <taxon>Chitinophagales</taxon>
        <taxon>Chitinophagaceae</taxon>
        <taxon>Niastella</taxon>
    </lineage>
</organism>
<reference evidence="2 3" key="1">
    <citation type="submission" date="2016-03" db="EMBL/GenBank/DDBJ databases">
        <title>Niastella vici sp. nov., isolated from farmland soil.</title>
        <authorList>
            <person name="Chen L."/>
            <person name="Wang D."/>
            <person name="Yang S."/>
            <person name="Wang G."/>
        </authorList>
    </citation>
    <scope>NUCLEOTIDE SEQUENCE [LARGE SCALE GENOMIC DNA]</scope>
    <source>
        <strain evidence="2 3">DJ57</strain>
    </source>
</reference>
<protein>
    <submittedName>
        <fullName evidence="2">Uncharacterized protein</fullName>
    </submittedName>
</protein>